<accession>A0ABW0REE6</accession>
<evidence type="ECO:0000313" key="1">
    <source>
        <dbReference type="EMBL" id="MFC5542676.1"/>
    </source>
</evidence>
<sequence>MGKGEQSSYCFVQKNIYEQRYLKQFARNALRIEGEIYRPPGFCLEIWGKDNAAEFGVGRKLQ</sequence>
<dbReference type="EMBL" id="JBHSNQ010000176">
    <property type="protein sequence ID" value="MFC5542676.1"/>
    <property type="molecule type" value="Genomic_DNA"/>
</dbReference>
<organism evidence="1 2">
    <name type="scientific">Ureibacillus suwonensis</name>
    <dbReference type="NCBI Taxonomy" id="313007"/>
    <lineage>
        <taxon>Bacteria</taxon>
        <taxon>Bacillati</taxon>
        <taxon>Bacillota</taxon>
        <taxon>Bacilli</taxon>
        <taxon>Bacillales</taxon>
        <taxon>Caryophanaceae</taxon>
        <taxon>Ureibacillus</taxon>
    </lineage>
</organism>
<gene>
    <name evidence="1" type="ORF">ACFPOH_13265</name>
</gene>
<evidence type="ECO:0000313" key="2">
    <source>
        <dbReference type="Proteomes" id="UP001595978"/>
    </source>
</evidence>
<protein>
    <submittedName>
        <fullName evidence="1">Uncharacterized protein</fullName>
    </submittedName>
</protein>
<reference evidence="2" key="1">
    <citation type="journal article" date="2019" name="Int. J. Syst. Evol. Microbiol.">
        <title>The Global Catalogue of Microorganisms (GCM) 10K type strain sequencing project: providing services to taxonomists for standard genome sequencing and annotation.</title>
        <authorList>
            <consortium name="The Broad Institute Genomics Platform"/>
            <consortium name="The Broad Institute Genome Sequencing Center for Infectious Disease"/>
            <person name="Wu L."/>
            <person name="Ma J."/>
        </authorList>
    </citation>
    <scope>NUCLEOTIDE SEQUENCE [LARGE SCALE GENOMIC DNA]</scope>
    <source>
        <strain evidence="2">CCUG 56331</strain>
    </source>
</reference>
<proteinExistence type="predicted"/>
<comment type="caution">
    <text evidence="1">The sequence shown here is derived from an EMBL/GenBank/DDBJ whole genome shotgun (WGS) entry which is preliminary data.</text>
</comment>
<dbReference type="Proteomes" id="UP001595978">
    <property type="component" value="Unassembled WGS sequence"/>
</dbReference>
<keyword evidence="2" id="KW-1185">Reference proteome</keyword>
<name>A0ABW0REE6_9BACL</name>
<dbReference type="RefSeq" id="WP_390310106.1">
    <property type="nucleotide sequence ID" value="NZ_JBHSNQ010000176.1"/>
</dbReference>